<dbReference type="Gene3D" id="2.30.30.100">
    <property type="match status" value="1"/>
</dbReference>
<comment type="similarity">
    <text evidence="2">Belongs to the snRNP Sm proteins family.</text>
</comment>
<dbReference type="GO" id="GO:0005681">
    <property type="term" value="C:spliceosomal complex"/>
    <property type="evidence" value="ECO:0007669"/>
    <property type="project" value="UniProtKB-KW"/>
</dbReference>
<protein>
    <recommendedName>
        <fullName evidence="9">Sm protein E</fullName>
    </recommendedName>
</protein>
<name>A0A1B7TCB7_9ASCO</name>
<evidence type="ECO:0000256" key="4">
    <source>
        <dbReference type="ARBA" id="ARBA00022728"/>
    </source>
</evidence>
<gene>
    <name evidence="11" type="ORF">HANVADRAFT_2884</name>
</gene>
<reference evidence="12" key="1">
    <citation type="journal article" date="2016" name="Proc. Natl. Acad. Sci. U.S.A.">
        <title>Comparative genomics of biotechnologically important yeasts.</title>
        <authorList>
            <person name="Riley R."/>
            <person name="Haridas S."/>
            <person name="Wolfe K.H."/>
            <person name="Lopes M.R."/>
            <person name="Hittinger C.T."/>
            <person name="Goeker M."/>
            <person name="Salamov A.A."/>
            <person name="Wisecaver J.H."/>
            <person name="Long T.M."/>
            <person name="Calvey C.H."/>
            <person name="Aerts A.L."/>
            <person name="Barry K.W."/>
            <person name="Choi C."/>
            <person name="Clum A."/>
            <person name="Coughlan A.Y."/>
            <person name="Deshpande S."/>
            <person name="Douglass A.P."/>
            <person name="Hanson S.J."/>
            <person name="Klenk H.-P."/>
            <person name="LaButti K.M."/>
            <person name="Lapidus A."/>
            <person name="Lindquist E.A."/>
            <person name="Lipzen A.M."/>
            <person name="Meier-Kolthoff J.P."/>
            <person name="Ohm R.A."/>
            <person name="Otillar R.P."/>
            <person name="Pangilinan J.L."/>
            <person name="Peng Y."/>
            <person name="Rokas A."/>
            <person name="Rosa C.A."/>
            <person name="Scheuner C."/>
            <person name="Sibirny A.A."/>
            <person name="Slot J.C."/>
            <person name="Stielow J.B."/>
            <person name="Sun H."/>
            <person name="Kurtzman C.P."/>
            <person name="Blackwell M."/>
            <person name="Grigoriev I.V."/>
            <person name="Jeffries T.W."/>
        </authorList>
    </citation>
    <scope>NUCLEOTIDE SEQUENCE [LARGE SCALE GENOMIC DNA]</scope>
    <source>
        <strain evidence="12">NRRL Y-1626</strain>
    </source>
</reference>
<dbReference type="SMART" id="SM00651">
    <property type="entry name" value="Sm"/>
    <property type="match status" value="1"/>
</dbReference>
<sequence length="90" mass="10327">MVVLGNEFKSNLPLTKITQYINNKQLVKIELSDSYKFSNFYLKGILIGIDEYMNLIIEEAYKVSKKDSAKQEDLGKVLLKGDNILLIQEI</sequence>
<evidence type="ECO:0000256" key="6">
    <source>
        <dbReference type="ARBA" id="ARBA00023187"/>
    </source>
</evidence>
<organism evidence="11 12">
    <name type="scientific">Hanseniaspora valbyensis NRRL Y-1626</name>
    <dbReference type="NCBI Taxonomy" id="766949"/>
    <lineage>
        <taxon>Eukaryota</taxon>
        <taxon>Fungi</taxon>
        <taxon>Dikarya</taxon>
        <taxon>Ascomycota</taxon>
        <taxon>Saccharomycotina</taxon>
        <taxon>Saccharomycetes</taxon>
        <taxon>Saccharomycodales</taxon>
        <taxon>Saccharomycodaceae</taxon>
        <taxon>Hanseniaspora</taxon>
    </lineage>
</organism>
<keyword evidence="4" id="KW-0747">Spliceosome</keyword>
<accession>A0A1B7TCB7</accession>
<evidence type="ECO:0000256" key="8">
    <source>
        <dbReference type="ARBA" id="ARBA00023274"/>
    </source>
</evidence>
<dbReference type="GO" id="GO:0003723">
    <property type="term" value="F:RNA binding"/>
    <property type="evidence" value="ECO:0007669"/>
    <property type="project" value="UniProtKB-KW"/>
</dbReference>
<dbReference type="InterPro" id="IPR010920">
    <property type="entry name" value="LSM_dom_sf"/>
</dbReference>
<dbReference type="SUPFAM" id="SSF50182">
    <property type="entry name" value="Sm-like ribonucleoproteins"/>
    <property type="match status" value="1"/>
</dbReference>
<dbReference type="InterPro" id="IPR027078">
    <property type="entry name" value="snRNP-E"/>
</dbReference>
<dbReference type="PANTHER" id="PTHR11193">
    <property type="entry name" value="SMALL NUCLEAR RIBONUCLEOPROTEIN E"/>
    <property type="match status" value="1"/>
</dbReference>
<evidence type="ECO:0000256" key="5">
    <source>
        <dbReference type="ARBA" id="ARBA00022884"/>
    </source>
</evidence>
<evidence type="ECO:0000256" key="3">
    <source>
        <dbReference type="ARBA" id="ARBA00022664"/>
    </source>
</evidence>
<keyword evidence="7" id="KW-0539">Nucleus</keyword>
<keyword evidence="6" id="KW-0508">mRNA splicing</keyword>
<dbReference type="Pfam" id="PF01423">
    <property type="entry name" value="LSM"/>
    <property type="match status" value="1"/>
</dbReference>
<evidence type="ECO:0000259" key="10">
    <source>
        <dbReference type="SMART" id="SM00651"/>
    </source>
</evidence>
<dbReference type="InterPro" id="IPR001163">
    <property type="entry name" value="Sm_dom_euk/arc"/>
</dbReference>
<dbReference type="OrthoDB" id="25620at2759"/>
<evidence type="ECO:0000256" key="7">
    <source>
        <dbReference type="ARBA" id="ARBA00023242"/>
    </source>
</evidence>
<dbReference type="Proteomes" id="UP000092321">
    <property type="component" value="Unassembled WGS sequence"/>
</dbReference>
<evidence type="ECO:0000313" key="12">
    <source>
        <dbReference type="Proteomes" id="UP000092321"/>
    </source>
</evidence>
<evidence type="ECO:0000256" key="1">
    <source>
        <dbReference type="ARBA" id="ARBA00004123"/>
    </source>
</evidence>
<keyword evidence="8" id="KW-0687">Ribonucleoprotein</keyword>
<dbReference type="EMBL" id="LXPE01000019">
    <property type="protein sequence ID" value="OBA26353.1"/>
    <property type="molecule type" value="Genomic_DNA"/>
</dbReference>
<comment type="caution">
    <text evidence="11">The sequence shown here is derived from an EMBL/GenBank/DDBJ whole genome shotgun (WGS) entry which is preliminary data.</text>
</comment>
<evidence type="ECO:0000256" key="9">
    <source>
        <dbReference type="ARBA" id="ARBA00030143"/>
    </source>
</evidence>
<evidence type="ECO:0000256" key="2">
    <source>
        <dbReference type="ARBA" id="ARBA00006850"/>
    </source>
</evidence>
<proteinExistence type="inferred from homology"/>
<keyword evidence="3" id="KW-0507">mRNA processing</keyword>
<dbReference type="GO" id="GO:0000398">
    <property type="term" value="P:mRNA splicing, via spliceosome"/>
    <property type="evidence" value="ECO:0007669"/>
    <property type="project" value="InterPro"/>
</dbReference>
<feature type="domain" description="Sm" evidence="10">
    <location>
        <begin position="15"/>
        <end position="89"/>
    </location>
</feature>
<keyword evidence="12" id="KW-1185">Reference proteome</keyword>
<evidence type="ECO:0000313" key="11">
    <source>
        <dbReference type="EMBL" id="OBA26353.1"/>
    </source>
</evidence>
<keyword evidence="5" id="KW-0694">RNA-binding</keyword>
<dbReference type="AlphaFoldDB" id="A0A1B7TCB7"/>
<comment type="subcellular location">
    <subcellularLocation>
        <location evidence="1">Nucleus</location>
    </subcellularLocation>
</comment>